<dbReference type="AlphaFoldDB" id="A0AAU9SVU1"/>
<evidence type="ECO:0000256" key="1">
    <source>
        <dbReference type="SAM" id="MobiDB-lite"/>
    </source>
</evidence>
<keyword evidence="3" id="KW-1185">Reference proteome</keyword>
<dbReference type="Proteomes" id="UP000836841">
    <property type="component" value="Chromosome 6"/>
</dbReference>
<proteinExistence type="predicted"/>
<feature type="compositionally biased region" description="Basic and acidic residues" evidence="1">
    <location>
        <begin position="13"/>
        <end position="25"/>
    </location>
</feature>
<gene>
    <name evidence="2" type="ORF">TAV2_LOCUS21987</name>
</gene>
<name>A0AAU9SVU1_THLAR</name>
<feature type="region of interest" description="Disordered" evidence="1">
    <location>
        <begin position="1"/>
        <end position="25"/>
    </location>
</feature>
<evidence type="ECO:0000313" key="2">
    <source>
        <dbReference type="EMBL" id="CAH2071721.1"/>
    </source>
</evidence>
<accession>A0AAU9SVU1</accession>
<sequence>EALQDPNTQTTEKFLEKRNKNEDTSRELLETTTETKDQVKGRLLLDVVVSQCATILKLLSSENETLLVWRDTFLVLDLRLHVVNSVRALDFKGDCLAGKGFHEYLHATTETQHQVKSRLLLNVVIGQCATILELLSSEDETLLVRRNTFLVLDLRLHVVDCVRALDLQGDCLAGECLHENLHTTTETEDQVKRATILELLAGEDQPLLVRGNAFLILNLSFDIVNGVGALDFKGNSLAGKGLHEDLHTTTKTQHQVKRRLLLNVVVGQGATVFKLLSGEDQPLLVRRNTLLVLDLGFHVINGVRAFNLQSDSLPRQGLDKDLHTTTETKDQVKRRLLLDVVVSQSSAIFKLLPGEDQSLLIRRNTFLVLDLGFHVVNSVGAFNLQSDGLSGQRLDEDLHTTTEPEHEMKGRLLLDVVIGQSSAVFQLLSGEDKPLLIRRNPFLILDFGFNVVDGVRAFNLEGDCLPGESLNEDLHLNFRK</sequence>
<reference evidence="2 3" key="1">
    <citation type="submission" date="2022-03" db="EMBL/GenBank/DDBJ databases">
        <authorList>
            <person name="Nunn A."/>
            <person name="Chopra R."/>
            <person name="Nunn A."/>
            <person name="Contreras Garrido A."/>
        </authorList>
    </citation>
    <scope>NUCLEOTIDE SEQUENCE [LARGE SCALE GENOMIC DNA]</scope>
</reference>
<evidence type="ECO:0000313" key="3">
    <source>
        <dbReference type="Proteomes" id="UP000836841"/>
    </source>
</evidence>
<feature type="compositionally biased region" description="Polar residues" evidence="1">
    <location>
        <begin position="1"/>
        <end position="12"/>
    </location>
</feature>
<feature type="non-terminal residue" evidence="2">
    <location>
        <position position="480"/>
    </location>
</feature>
<protein>
    <submittedName>
        <fullName evidence="2">Uncharacterized protein</fullName>
    </submittedName>
</protein>
<organism evidence="2 3">
    <name type="scientific">Thlaspi arvense</name>
    <name type="common">Field penny-cress</name>
    <dbReference type="NCBI Taxonomy" id="13288"/>
    <lineage>
        <taxon>Eukaryota</taxon>
        <taxon>Viridiplantae</taxon>
        <taxon>Streptophyta</taxon>
        <taxon>Embryophyta</taxon>
        <taxon>Tracheophyta</taxon>
        <taxon>Spermatophyta</taxon>
        <taxon>Magnoliopsida</taxon>
        <taxon>eudicotyledons</taxon>
        <taxon>Gunneridae</taxon>
        <taxon>Pentapetalae</taxon>
        <taxon>rosids</taxon>
        <taxon>malvids</taxon>
        <taxon>Brassicales</taxon>
        <taxon>Brassicaceae</taxon>
        <taxon>Thlaspideae</taxon>
        <taxon>Thlaspi</taxon>
    </lineage>
</organism>
<dbReference type="EMBL" id="OU466862">
    <property type="protein sequence ID" value="CAH2071721.1"/>
    <property type="molecule type" value="Genomic_DNA"/>
</dbReference>